<dbReference type="InterPro" id="IPR034113">
    <property type="entry name" value="SCP_GAPR1-like"/>
</dbReference>
<dbReference type="SUPFAM" id="SSF55797">
    <property type="entry name" value="PR-1-like"/>
    <property type="match status" value="1"/>
</dbReference>
<dbReference type="InterPro" id="IPR035940">
    <property type="entry name" value="CAP_sf"/>
</dbReference>
<evidence type="ECO:0000313" key="2">
    <source>
        <dbReference type="EMBL" id="KAH9497873.1"/>
    </source>
</evidence>
<evidence type="ECO:0000259" key="1">
    <source>
        <dbReference type="SMART" id="SM00198"/>
    </source>
</evidence>
<dbReference type="Proteomes" id="UP000790347">
    <property type="component" value="Unassembled WGS sequence"/>
</dbReference>
<reference evidence="2" key="1">
    <citation type="submission" date="2013-05" db="EMBL/GenBank/DDBJ databases">
        <authorList>
            <person name="Yim A.K.Y."/>
            <person name="Chan T.F."/>
            <person name="Ji K.M."/>
            <person name="Liu X.Y."/>
            <person name="Zhou J.W."/>
            <person name="Li R.Q."/>
            <person name="Yang K.Y."/>
            <person name="Li J."/>
            <person name="Li M."/>
            <person name="Law P.T.W."/>
            <person name="Wu Y.L."/>
            <person name="Cai Z.L."/>
            <person name="Qin H."/>
            <person name="Bao Y."/>
            <person name="Leung R.K.K."/>
            <person name="Ng P.K.S."/>
            <person name="Zou J."/>
            <person name="Zhong X.J."/>
            <person name="Ran P.X."/>
            <person name="Zhong N.S."/>
            <person name="Liu Z.G."/>
            <person name="Tsui S.K.W."/>
        </authorList>
    </citation>
    <scope>NUCLEOTIDE SEQUENCE</scope>
    <source>
        <strain evidence="2">Derf</strain>
        <tissue evidence="2">Whole organism</tissue>
    </source>
</reference>
<dbReference type="InterPro" id="IPR001283">
    <property type="entry name" value="CRISP-related"/>
</dbReference>
<dbReference type="Pfam" id="PF00188">
    <property type="entry name" value="CAP"/>
    <property type="match status" value="1"/>
</dbReference>
<dbReference type="InterPro" id="IPR014044">
    <property type="entry name" value="CAP_dom"/>
</dbReference>
<keyword evidence="3" id="KW-1185">Reference proteome</keyword>
<comment type="caution">
    <text evidence="2">The sequence shown here is derived from an EMBL/GenBank/DDBJ whole genome shotgun (WGS) entry which is preliminary data.</text>
</comment>
<accession>A0A922HSF1</accession>
<dbReference type="CDD" id="cd05382">
    <property type="entry name" value="CAP_GAPR1-like"/>
    <property type="match status" value="1"/>
</dbReference>
<gene>
    <name evidence="2" type="ORF">DERF_013822</name>
</gene>
<reference evidence="2" key="2">
    <citation type="journal article" date="2022" name="Res Sq">
        <title>Comparative Genomics Reveals Insights into the Divergent Evolution of Astigmatic Mites and Household Pest Adaptations.</title>
        <authorList>
            <person name="Xiong Q."/>
            <person name="Wan A.T.-Y."/>
            <person name="Liu X.-Y."/>
            <person name="Fung C.S.-H."/>
            <person name="Xiao X."/>
            <person name="Malainual N."/>
            <person name="Hou J."/>
            <person name="Wang L."/>
            <person name="Wang M."/>
            <person name="Yang K."/>
            <person name="Cui Y."/>
            <person name="Leung E."/>
            <person name="Nong W."/>
            <person name="Shin S.-K."/>
            <person name="Au S."/>
            <person name="Jeong K.Y."/>
            <person name="Chew F.T."/>
            <person name="Hui J."/>
            <person name="Leung T.F."/>
            <person name="Tungtrongchitr A."/>
            <person name="Zhong N."/>
            <person name="Liu Z."/>
            <person name="Tsui S."/>
        </authorList>
    </citation>
    <scope>NUCLEOTIDE SEQUENCE</scope>
    <source>
        <strain evidence="2">Derf</strain>
        <tissue evidence="2">Whole organism</tissue>
    </source>
</reference>
<dbReference type="PRINTS" id="PR00837">
    <property type="entry name" value="V5TPXLIKE"/>
</dbReference>
<dbReference type="PANTHER" id="PTHR10334">
    <property type="entry name" value="CYSTEINE-RICH SECRETORY PROTEIN-RELATED"/>
    <property type="match status" value="1"/>
</dbReference>
<dbReference type="Gene3D" id="3.40.33.10">
    <property type="entry name" value="CAP"/>
    <property type="match status" value="1"/>
</dbReference>
<organism evidence="2 3">
    <name type="scientific">Dermatophagoides farinae</name>
    <name type="common">American house dust mite</name>
    <dbReference type="NCBI Taxonomy" id="6954"/>
    <lineage>
        <taxon>Eukaryota</taxon>
        <taxon>Metazoa</taxon>
        <taxon>Ecdysozoa</taxon>
        <taxon>Arthropoda</taxon>
        <taxon>Chelicerata</taxon>
        <taxon>Arachnida</taxon>
        <taxon>Acari</taxon>
        <taxon>Acariformes</taxon>
        <taxon>Sarcoptiformes</taxon>
        <taxon>Astigmata</taxon>
        <taxon>Psoroptidia</taxon>
        <taxon>Analgoidea</taxon>
        <taxon>Pyroglyphidae</taxon>
        <taxon>Dermatophagoidinae</taxon>
        <taxon>Dermatophagoides</taxon>
    </lineage>
</organism>
<sequence>MAHLFMFHFDRSLDDLFTKECVYSHNEYRKKHRDTKPVISSKELSKVAATRAEKLVQIDRLEHLPQNNDHYYGENLYMIYGGYSDCHTVTKSWYQEFDDENYDFQNPKYDGKTGHATQVIWYDTTRIGCAQRSFQSGGHYPKQYTVCMYDPAGNMIGRFKENVFPPLYR</sequence>
<protein>
    <recommendedName>
        <fullName evidence="1">SCP domain-containing protein</fullName>
    </recommendedName>
</protein>
<dbReference type="AlphaFoldDB" id="A0A922HSF1"/>
<name>A0A922HSF1_DERFA</name>
<dbReference type="EMBL" id="ASGP02000007">
    <property type="protein sequence ID" value="KAH9497873.1"/>
    <property type="molecule type" value="Genomic_DNA"/>
</dbReference>
<feature type="domain" description="SCP" evidence="1">
    <location>
        <begin position="16"/>
        <end position="157"/>
    </location>
</feature>
<dbReference type="SMART" id="SM00198">
    <property type="entry name" value="SCP"/>
    <property type="match status" value="1"/>
</dbReference>
<proteinExistence type="predicted"/>
<evidence type="ECO:0000313" key="3">
    <source>
        <dbReference type="Proteomes" id="UP000790347"/>
    </source>
</evidence>